<gene>
    <name evidence="3" type="ORF">NCGR_LOCUS46218</name>
</gene>
<keyword evidence="4" id="KW-1185">Reference proteome</keyword>
<feature type="region of interest" description="Disordered" evidence="1">
    <location>
        <begin position="60"/>
        <end position="93"/>
    </location>
</feature>
<dbReference type="PANTHER" id="PTHR34194">
    <property type="entry name" value="F14J8.16 PROTEIN"/>
    <property type="match status" value="1"/>
</dbReference>
<comment type="caution">
    <text evidence="3">The sequence shown here is derived from an EMBL/GenBank/DDBJ whole genome shotgun (WGS) entry which is preliminary data.</text>
</comment>
<keyword evidence="2" id="KW-1133">Transmembrane helix</keyword>
<dbReference type="OrthoDB" id="298344at2759"/>
<sequence>MPVLRSPFAGGDLPSGDADPDYLYFLEHIRLDGDSYTLELPANGDSPASLLKYEAPLVSSSDGECVSDPSPGRLSSNRRAVEERESSESASLETAPAWYDSLDDVDEDYRLFLRHTSLVDGQLVLEIGGVVVNYDEPVAAGSRGEKGTQRAEEAAFASPGEGVGVAAGSDEVASGAPATVVPEQNASDWRADPSPRREVNDGGDEGLSDANTLKGAYREASSSDGRRAGHPTNSRGKVEKEGIIWPTHITRRPDSDFKRRLIKALAKPVAPKEYYRLFETVTIRTPLMKLRQVRNETKSYPAEEMGKSYLEHYPDLADQIMKSGSLYGLALMRGFLFWLQAVAYLSSNVNLLTLSFILLQNNVHEDQFKPWVDDSKEQEVICLVD</sequence>
<keyword evidence="2" id="KW-0812">Transmembrane</keyword>
<organism evidence="3 4">
    <name type="scientific">Miscanthus lutarioriparius</name>
    <dbReference type="NCBI Taxonomy" id="422564"/>
    <lineage>
        <taxon>Eukaryota</taxon>
        <taxon>Viridiplantae</taxon>
        <taxon>Streptophyta</taxon>
        <taxon>Embryophyta</taxon>
        <taxon>Tracheophyta</taxon>
        <taxon>Spermatophyta</taxon>
        <taxon>Magnoliopsida</taxon>
        <taxon>Liliopsida</taxon>
        <taxon>Poales</taxon>
        <taxon>Poaceae</taxon>
        <taxon>PACMAD clade</taxon>
        <taxon>Panicoideae</taxon>
        <taxon>Andropogonodae</taxon>
        <taxon>Andropogoneae</taxon>
        <taxon>Saccharinae</taxon>
        <taxon>Miscanthus</taxon>
    </lineage>
</organism>
<evidence type="ECO:0000313" key="4">
    <source>
        <dbReference type="Proteomes" id="UP000604825"/>
    </source>
</evidence>
<name>A0A811QP95_9POAL</name>
<evidence type="ECO:0000256" key="1">
    <source>
        <dbReference type="SAM" id="MobiDB-lite"/>
    </source>
</evidence>
<feature type="compositionally biased region" description="Basic and acidic residues" evidence="1">
    <location>
        <begin position="189"/>
        <end position="200"/>
    </location>
</feature>
<evidence type="ECO:0000313" key="3">
    <source>
        <dbReference type="EMBL" id="CAD6262895.1"/>
    </source>
</evidence>
<evidence type="ECO:0000256" key="2">
    <source>
        <dbReference type="SAM" id="Phobius"/>
    </source>
</evidence>
<dbReference type="Proteomes" id="UP000604825">
    <property type="component" value="Unassembled WGS sequence"/>
</dbReference>
<protein>
    <submittedName>
        <fullName evidence="3">Uncharacterized protein</fullName>
    </submittedName>
</protein>
<dbReference type="AlphaFoldDB" id="A0A811QP95"/>
<feature type="transmembrane region" description="Helical" evidence="2">
    <location>
        <begin position="335"/>
        <end position="359"/>
    </location>
</feature>
<proteinExistence type="predicted"/>
<dbReference type="PANTHER" id="PTHR34194:SF2">
    <property type="entry name" value="F14J8.16 PROTEIN"/>
    <property type="match status" value="1"/>
</dbReference>
<dbReference type="EMBL" id="CAJGYO010000012">
    <property type="protein sequence ID" value="CAD6262895.1"/>
    <property type="molecule type" value="Genomic_DNA"/>
</dbReference>
<keyword evidence="2" id="KW-0472">Membrane</keyword>
<feature type="region of interest" description="Disordered" evidence="1">
    <location>
        <begin position="156"/>
        <end position="239"/>
    </location>
</feature>
<reference evidence="3" key="1">
    <citation type="submission" date="2020-10" db="EMBL/GenBank/DDBJ databases">
        <authorList>
            <person name="Han B."/>
            <person name="Lu T."/>
            <person name="Zhao Q."/>
            <person name="Huang X."/>
            <person name="Zhao Y."/>
        </authorList>
    </citation>
    <scope>NUCLEOTIDE SEQUENCE</scope>
</reference>
<accession>A0A811QP95</accession>